<dbReference type="GO" id="GO:0046872">
    <property type="term" value="F:metal ion binding"/>
    <property type="evidence" value="ECO:0007669"/>
    <property type="project" value="UniProtKB-KW"/>
</dbReference>
<keyword evidence="1" id="KW-0479">Metal-binding</keyword>
<dbReference type="SUPFAM" id="SSF51197">
    <property type="entry name" value="Clavaminate synthase-like"/>
    <property type="match status" value="1"/>
</dbReference>
<keyword evidence="3" id="KW-0408">Iron</keyword>
<organism evidence="5 6">
    <name type="scientific">Amborella trichopoda</name>
    <dbReference type="NCBI Taxonomy" id="13333"/>
    <lineage>
        <taxon>Eukaryota</taxon>
        <taxon>Viridiplantae</taxon>
        <taxon>Streptophyta</taxon>
        <taxon>Embryophyta</taxon>
        <taxon>Tracheophyta</taxon>
        <taxon>Spermatophyta</taxon>
        <taxon>Magnoliopsida</taxon>
        <taxon>Amborellales</taxon>
        <taxon>Amborellaceae</taxon>
        <taxon>Amborella</taxon>
    </lineage>
</organism>
<feature type="domain" description="Non-haem dioxygenase N-terminal" evidence="4">
    <location>
        <begin position="42"/>
        <end position="148"/>
    </location>
</feature>
<accession>W1NM75</accession>
<name>W1NM75_AMBTC</name>
<dbReference type="AlphaFoldDB" id="W1NM75"/>
<dbReference type="GO" id="GO:0016491">
    <property type="term" value="F:oxidoreductase activity"/>
    <property type="evidence" value="ECO:0007669"/>
    <property type="project" value="UniProtKB-KW"/>
</dbReference>
<gene>
    <name evidence="5" type="ORF">AMTR_s00001p00272150</name>
</gene>
<dbReference type="Gramene" id="ERM96628">
    <property type="protein sequence ID" value="ERM96628"/>
    <property type="gene ID" value="AMTR_s00001p00272150"/>
</dbReference>
<evidence type="ECO:0000259" key="4">
    <source>
        <dbReference type="Pfam" id="PF14226"/>
    </source>
</evidence>
<dbReference type="PANTHER" id="PTHR10209">
    <property type="entry name" value="OXIDOREDUCTASE, 2OG-FE II OXYGENASE FAMILY PROTEIN"/>
    <property type="match status" value="1"/>
</dbReference>
<keyword evidence="2" id="KW-0560">Oxidoreductase</keyword>
<keyword evidence="6" id="KW-1185">Reference proteome</keyword>
<dbReference type="OMA" id="MQFASAN"/>
<evidence type="ECO:0000313" key="5">
    <source>
        <dbReference type="EMBL" id="ERM96628.1"/>
    </source>
</evidence>
<dbReference type="InterPro" id="IPR026992">
    <property type="entry name" value="DIOX_N"/>
</dbReference>
<dbReference type="EMBL" id="KI397142">
    <property type="protein sequence ID" value="ERM96628.1"/>
    <property type="molecule type" value="Genomic_DNA"/>
</dbReference>
<protein>
    <recommendedName>
        <fullName evidence="4">Non-haem dioxygenase N-terminal domain-containing protein</fullName>
    </recommendedName>
</protein>
<sequence length="159" mass="18505">MAPTLLSDILTQNFSVPQRYIRPVCDRANLTQVHYAECPVSSIDLQSLQGPHRTLILNQIAQACQNDGLFQVVNHGIPEGVIENMMQVSRDFFRLPEFEKMKNFSDDPSKTMRLSTSFNMKRESVRNWRDYLRLHCYPLQDFTDEWPSNPTSFRSIPTH</sequence>
<dbReference type="InterPro" id="IPR027443">
    <property type="entry name" value="IPNS-like_sf"/>
</dbReference>
<dbReference type="HOGENOM" id="CLU_010119_11_2_1"/>
<evidence type="ECO:0000256" key="2">
    <source>
        <dbReference type="ARBA" id="ARBA00023002"/>
    </source>
</evidence>
<reference evidence="6" key="1">
    <citation type="journal article" date="2013" name="Science">
        <title>The Amborella genome and the evolution of flowering plants.</title>
        <authorList>
            <consortium name="Amborella Genome Project"/>
        </authorList>
    </citation>
    <scope>NUCLEOTIDE SEQUENCE [LARGE SCALE GENOMIC DNA]</scope>
</reference>
<evidence type="ECO:0000313" key="6">
    <source>
        <dbReference type="Proteomes" id="UP000017836"/>
    </source>
</evidence>
<evidence type="ECO:0000256" key="1">
    <source>
        <dbReference type="ARBA" id="ARBA00022723"/>
    </source>
</evidence>
<dbReference type="Gene3D" id="2.60.120.330">
    <property type="entry name" value="B-lactam Antibiotic, Isopenicillin N Synthase, Chain"/>
    <property type="match status" value="1"/>
</dbReference>
<dbReference type="Proteomes" id="UP000017836">
    <property type="component" value="Unassembled WGS sequence"/>
</dbReference>
<dbReference type="Pfam" id="PF14226">
    <property type="entry name" value="DIOX_N"/>
    <property type="match status" value="1"/>
</dbReference>
<dbReference type="eggNOG" id="KOG0143">
    <property type="taxonomic scope" value="Eukaryota"/>
</dbReference>
<evidence type="ECO:0000256" key="3">
    <source>
        <dbReference type="ARBA" id="ARBA00023004"/>
    </source>
</evidence>
<dbReference type="PANTHER" id="PTHR10209:SF251">
    <property type="entry name" value="PROTEIN DMR6-LIKE OXYGENASE 2"/>
    <property type="match status" value="1"/>
</dbReference>
<proteinExistence type="predicted"/>